<dbReference type="EMBL" id="BKCJ010366833">
    <property type="protein sequence ID" value="GFA08655.1"/>
    <property type="molecule type" value="Genomic_DNA"/>
</dbReference>
<accession>A0A699J3E6</accession>
<proteinExistence type="predicted"/>
<dbReference type="AlphaFoldDB" id="A0A699J3E6"/>
<organism evidence="1">
    <name type="scientific">Tanacetum cinerariifolium</name>
    <name type="common">Dalmatian daisy</name>
    <name type="synonym">Chrysanthemum cinerariifolium</name>
    <dbReference type="NCBI Taxonomy" id="118510"/>
    <lineage>
        <taxon>Eukaryota</taxon>
        <taxon>Viridiplantae</taxon>
        <taxon>Streptophyta</taxon>
        <taxon>Embryophyta</taxon>
        <taxon>Tracheophyta</taxon>
        <taxon>Spermatophyta</taxon>
        <taxon>Magnoliopsida</taxon>
        <taxon>eudicotyledons</taxon>
        <taxon>Gunneridae</taxon>
        <taxon>Pentapetalae</taxon>
        <taxon>asterids</taxon>
        <taxon>campanulids</taxon>
        <taxon>Asterales</taxon>
        <taxon>Asteraceae</taxon>
        <taxon>Asteroideae</taxon>
        <taxon>Anthemideae</taxon>
        <taxon>Anthemidinae</taxon>
        <taxon>Tanacetum</taxon>
    </lineage>
</organism>
<sequence length="46" mass="5165">MGLESCATWDRDSITWGGWDKGVGTVSMGASVRECKVREVEFRQEN</sequence>
<name>A0A699J3E6_TANCI</name>
<protein>
    <submittedName>
        <fullName evidence="1">Uncharacterized protein</fullName>
    </submittedName>
</protein>
<comment type="caution">
    <text evidence="1">The sequence shown here is derived from an EMBL/GenBank/DDBJ whole genome shotgun (WGS) entry which is preliminary data.</text>
</comment>
<gene>
    <name evidence="1" type="ORF">Tci_580627</name>
</gene>
<evidence type="ECO:0000313" key="1">
    <source>
        <dbReference type="EMBL" id="GFA08655.1"/>
    </source>
</evidence>
<reference evidence="1" key="1">
    <citation type="journal article" date="2019" name="Sci. Rep.">
        <title>Draft genome of Tanacetum cinerariifolium, the natural source of mosquito coil.</title>
        <authorList>
            <person name="Yamashiro T."/>
            <person name="Shiraishi A."/>
            <person name="Satake H."/>
            <person name="Nakayama K."/>
        </authorList>
    </citation>
    <scope>NUCLEOTIDE SEQUENCE</scope>
</reference>
<feature type="non-terminal residue" evidence="1">
    <location>
        <position position="46"/>
    </location>
</feature>